<keyword evidence="1" id="KW-0479">Metal-binding</keyword>
<accession>A0A1Y2FAI1</accession>
<feature type="domain" description="HIT-type" evidence="4">
    <location>
        <begin position="114"/>
        <end position="141"/>
    </location>
</feature>
<keyword evidence="6" id="KW-1185">Reference proteome</keyword>
<dbReference type="GO" id="GO:0008270">
    <property type="term" value="F:zinc ion binding"/>
    <property type="evidence" value="ECO:0007669"/>
    <property type="project" value="UniProtKB-KW"/>
</dbReference>
<gene>
    <name evidence="5" type="ORF">BCR37DRAFT_348529</name>
</gene>
<dbReference type="CDD" id="cd21437">
    <property type="entry name" value="zf-HIT_ZNHIT1_like"/>
    <property type="match status" value="1"/>
</dbReference>
<name>A0A1Y2FAI1_PROLT</name>
<protein>
    <recommendedName>
        <fullName evidence="4">HIT-type domain-containing protein</fullName>
    </recommendedName>
</protein>
<dbReference type="Proteomes" id="UP000193685">
    <property type="component" value="Unassembled WGS sequence"/>
</dbReference>
<dbReference type="GO" id="GO:0006338">
    <property type="term" value="P:chromatin remodeling"/>
    <property type="evidence" value="ECO:0007669"/>
    <property type="project" value="InterPro"/>
</dbReference>
<reference evidence="5 6" key="1">
    <citation type="submission" date="2016-07" db="EMBL/GenBank/DDBJ databases">
        <title>Pervasive Adenine N6-methylation of Active Genes in Fungi.</title>
        <authorList>
            <consortium name="DOE Joint Genome Institute"/>
            <person name="Mondo S.J."/>
            <person name="Dannebaum R.O."/>
            <person name="Kuo R.C."/>
            <person name="Labutti K."/>
            <person name="Haridas S."/>
            <person name="Kuo A."/>
            <person name="Salamov A."/>
            <person name="Ahrendt S.R."/>
            <person name="Lipzen A."/>
            <person name="Sullivan W."/>
            <person name="Andreopoulos W.B."/>
            <person name="Clum A."/>
            <person name="Lindquist E."/>
            <person name="Daum C."/>
            <person name="Ramamoorthy G.K."/>
            <person name="Gryganskyi A."/>
            <person name="Culley D."/>
            <person name="Magnuson J.K."/>
            <person name="James T.Y."/>
            <person name="O'Malley M.A."/>
            <person name="Stajich J.E."/>
            <person name="Spatafora J.W."/>
            <person name="Visel A."/>
            <person name="Grigoriev I.V."/>
        </authorList>
    </citation>
    <scope>NUCLEOTIDE SEQUENCE [LARGE SCALE GENOMIC DNA]</scope>
    <source>
        <strain evidence="5 6">12-1054</strain>
    </source>
</reference>
<evidence type="ECO:0000256" key="2">
    <source>
        <dbReference type="ARBA" id="ARBA00022771"/>
    </source>
</evidence>
<evidence type="ECO:0000313" key="6">
    <source>
        <dbReference type="Proteomes" id="UP000193685"/>
    </source>
</evidence>
<dbReference type="InterPro" id="IPR007529">
    <property type="entry name" value="Znf_HIT"/>
</dbReference>
<evidence type="ECO:0000313" key="5">
    <source>
        <dbReference type="EMBL" id="ORY80918.1"/>
    </source>
</evidence>
<organism evidence="5 6">
    <name type="scientific">Protomyces lactucae-debilis</name>
    <dbReference type="NCBI Taxonomy" id="2754530"/>
    <lineage>
        <taxon>Eukaryota</taxon>
        <taxon>Fungi</taxon>
        <taxon>Dikarya</taxon>
        <taxon>Ascomycota</taxon>
        <taxon>Taphrinomycotina</taxon>
        <taxon>Taphrinomycetes</taxon>
        <taxon>Taphrinales</taxon>
        <taxon>Protomycetaceae</taxon>
        <taxon>Protomyces</taxon>
    </lineage>
</organism>
<proteinExistence type="predicted"/>
<keyword evidence="2" id="KW-0863">Zinc-finger</keyword>
<dbReference type="PANTHER" id="PTHR13093">
    <property type="entry name" value="ZINC FINGER HIT DOMAIN CONTAINING PROTEIN 1"/>
    <property type="match status" value="1"/>
</dbReference>
<dbReference type="OMA" id="CGMKYCS"/>
<comment type="caution">
    <text evidence="5">The sequence shown here is derived from an EMBL/GenBank/DDBJ whole genome shotgun (WGS) entry which is preliminary data.</text>
</comment>
<dbReference type="AlphaFoldDB" id="A0A1Y2FAI1"/>
<dbReference type="RefSeq" id="XP_040724563.1">
    <property type="nucleotide sequence ID" value="XM_040867852.1"/>
</dbReference>
<dbReference type="OrthoDB" id="74807at2759"/>
<dbReference type="GO" id="GO:0005634">
    <property type="term" value="C:nucleus"/>
    <property type="evidence" value="ECO:0007669"/>
    <property type="project" value="UniProtKB-ARBA"/>
</dbReference>
<evidence type="ECO:0000256" key="3">
    <source>
        <dbReference type="ARBA" id="ARBA00022833"/>
    </source>
</evidence>
<keyword evidence="3" id="KW-0862">Zinc</keyword>
<evidence type="ECO:0000256" key="1">
    <source>
        <dbReference type="ARBA" id="ARBA00022723"/>
    </source>
</evidence>
<sequence length="152" mass="17352">MTLVELLQAPKTVKPQDRARLKQSYATLDAPARLRQAQRHIAELERDNDGDVRIDLPKATAEDIRRGPKQQRGTSQQVRKILTSRRPLANHLDEAPDALAWHQAVVRPTRHASQRKFCSVCGYWGKYACLKCGLFYCTQTCQVTHVETRCTK</sequence>
<dbReference type="EMBL" id="MCFI01000012">
    <property type="protein sequence ID" value="ORY80918.1"/>
    <property type="molecule type" value="Genomic_DNA"/>
</dbReference>
<dbReference type="InterPro" id="IPR039723">
    <property type="entry name" value="Vps71/ZNHIT1"/>
</dbReference>
<dbReference type="Pfam" id="PF04438">
    <property type="entry name" value="zf-HIT"/>
    <property type="match status" value="1"/>
</dbReference>
<dbReference type="GeneID" id="63784451"/>
<dbReference type="STRING" id="56484.A0A1Y2FAI1"/>
<evidence type="ECO:0000259" key="4">
    <source>
        <dbReference type="Pfam" id="PF04438"/>
    </source>
</evidence>